<name>X1RXZ5_9ZZZZ</name>
<dbReference type="EMBL" id="BARW01001035">
    <property type="protein sequence ID" value="GAI71791.1"/>
    <property type="molecule type" value="Genomic_DNA"/>
</dbReference>
<proteinExistence type="predicted"/>
<organism evidence="1">
    <name type="scientific">marine sediment metagenome</name>
    <dbReference type="NCBI Taxonomy" id="412755"/>
    <lineage>
        <taxon>unclassified sequences</taxon>
        <taxon>metagenomes</taxon>
        <taxon>ecological metagenomes</taxon>
    </lineage>
</organism>
<protein>
    <submittedName>
        <fullName evidence="1">Uncharacterized protein</fullName>
    </submittedName>
</protein>
<evidence type="ECO:0000313" key="1">
    <source>
        <dbReference type="EMBL" id="GAI71791.1"/>
    </source>
</evidence>
<accession>X1RXZ5</accession>
<sequence>MDKEDELLHFVRGSLRQQGYYRKRPFTYDTPSKHQREARAQFGRIAHVDGIDKTGTVEIVDPQGVVKEIPASAVPVMEKMRRVAPPKPVKVPTFAAVAQRLRVFAEILARV</sequence>
<gene>
    <name evidence="1" type="ORF">S12H4_03608</name>
</gene>
<dbReference type="AlphaFoldDB" id="X1RXZ5"/>
<reference evidence="1" key="1">
    <citation type="journal article" date="2014" name="Front. Microbiol.">
        <title>High frequency of phylogenetically diverse reductive dehalogenase-homologous genes in deep subseafloor sedimentary metagenomes.</title>
        <authorList>
            <person name="Kawai M."/>
            <person name="Futagami T."/>
            <person name="Toyoda A."/>
            <person name="Takaki Y."/>
            <person name="Nishi S."/>
            <person name="Hori S."/>
            <person name="Arai W."/>
            <person name="Tsubouchi T."/>
            <person name="Morono Y."/>
            <person name="Uchiyama I."/>
            <person name="Ito T."/>
            <person name="Fujiyama A."/>
            <person name="Inagaki F."/>
            <person name="Takami H."/>
        </authorList>
    </citation>
    <scope>NUCLEOTIDE SEQUENCE</scope>
    <source>
        <strain evidence="1">Expedition CK06-06</strain>
    </source>
</reference>
<comment type="caution">
    <text evidence="1">The sequence shown here is derived from an EMBL/GenBank/DDBJ whole genome shotgun (WGS) entry which is preliminary data.</text>
</comment>